<dbReference type="STRING" id="1529.SAMN04487885_10284"/>
<reference evidence="1 4" key="2">
    <citation type="submission" date="2018-03" db="EMBL/GenBank/DDBJ databases">
        <title>The uncultured portion of the human microbiome is neutrally assembled.</title>
        <authorList>
            <person name="Jeraldo P."/>
            <person name="Boardman L."/>
            <person name="White B.A."/>
            <person name="Nelson H."/>
            <person name="Goldenfeld N."/>
            <person name="Chia N."/>
        </authorList>
    </citation>
    <scope>NUCLEOTIDE SEQUENCE [LARGE SCALE GENOMIC DNA]</scope>
    <source>
        <strain evidence="1">CIM:MAG 903</strain>
    </source>
</reference>
<accession>A0A1I2JJP3</accession>
<evidence type="ECO:0000313" key="4">
    <source>
        <dbReference type="Proteomes" id="UP000246114"/>
    </source>
</evidence>
<gene>
    <name evidence="1" type="ORF">DBY38_13225</name>
    <name evidence="2" type="ORF">SAMN04487885_10284</name>
</gene>
<reference evidence="2 3" key="1">
    <citation type="submission" date="2016-10" db="EMBL/GenBank/DDBJ databases">
        <authorList>
            <person name="de Groot N.N."/>
        </authorList>
    </citation>
    <scope>NUCLEOTIDE SEQUENCE [LARGE SCALE GENOMIC DNA]</scope>
    <source>
        <strain evidence="2 3">NLAE-zl-G419</strain>
    </source>
</reference>
<evidence type="ECO:0000313" key="2">
    <source>
        <dbReference type="EMBL" id="SFF54170.1"/>
    </source>
</evidence>
<evidence type="ECO:0000313" key="3">
    <source>
        <dbReference type="Proteomes" id="UP000182135"/>
    </source>
</evidence>
<dbReference type="EMBL" id="FOOE01000002">
    <property type="protein sequence ID" value="SFF54170.1"/>
    <property type="molecule type" value="Genomic_DNA"/>
</dbReference>
<evidence type="ECO:0000313" key="1">
    <source>
        <dbReference type="EMBL" id="PWL51898.1"/>
    </source>
</evidence>
<dbReference type="GeneID" id="90544362"/>
<dbReference type="Pfam" id="PF12669">
    <property type="entry name" value="FeoB_associated"/>
    <property type="match status" value="1"/>
</dbReference>
<keyword evidence="3" id="KW-1185">Reference proteome</keyword>
<dbReference type="AlphaFoldDB" id="A0A1I2JJP3"/>
<dbReference type="Proteomes" id="UP000182135">
    <property type="component" value="Unassembled WGS sequence"/>
</dbReference>
<sequence>MEFIIAGLLLLLSIFILYKNLKSKKNGSCNCCSSKDCANCHKAVLNTIEKK</sequence>
<dbReference type="RefSeq" id="WP_081670199.1">
    <property type="nucleotide sequence ID" value="NZ_BAAACD010000024.1"/>
</dbReference>
<dbReference type="EMBL" id="QAMZ01000053">
    <property type="protein sequence ID" value="PWL51898.1"/>
    <property type="molecule type" value="Genomic_DNA"/>
</dbReference>
<dbReference type="Proteomes" id="UP000246114">
    <property type="component" value="Unassembled WGS sequence"/>
</dbReference>
<proteinExistence type="predicted"/>
<organism evidence="2 3">
    <name type="scientific">Clostridium cadaveris</name>
    <dbReference type="NCBI Taxonomy" id="1529"/>
    <lineage>
        <taxon>Bacteria</taxon>
        <taxon>Bacillati</taxon>
        <taxon>Bacillota</taxon>
        <taxon>Clostridia</taxon>
        <taxon>Eubacteriales</taxon>
        <taxon>Clostridiaceae</taxon>
        <taxon>Clostridium</taxon>
    </lineage>
</organism>
<protein>
    <submittedName>
        <fullName evidence="1">FeoB-associated Cys-rich membrane protein</fullName>
    </submittedName>
    <submittedName>
        <fullName evidence="2">Virus attachment protein p12 family protein</fullName>
    </submittedName>
</protein>
<name>A0A1I2JJP3_9CLOT</name>